<dbReference type="RefSeq" id="WP_176027204.1">
    <property type="nucleotide sequence ID" value="NZ_JBHSJV010000001.1"/>
</dbReference>
<evidence type="ECO:0000313" key="1">
    <source>
        <dbReference type="EMBL" id="MFD2591707.1"/>
    </source>
</evidence>
<proteinExistence type="predicted"/>
<name>A0ABW5N832_9FLAO</name>
<evidence type="ECO:0000313" key="2">
    <source>
        <dbReference type="Proteomes" id="UP001597459"/>
    </source>
</evidence>
<evidence type="ECO:0008006" key="3">
    <source>
        <dbReference type="Google" id="ProtNLM"/>
    </source>
</evidence>
<dbReference type="Proteomes" id="UP001597459">
    <property type="component" value="Unassembled WGS sequence"/>
</dbReference>
<gene>
    <name evidence="1" type="ORF">ACFSTE_12785</name>
</gene>
<sequence>MVSQCTRFAITEGFSREILINYEKEIQATPKGFSKYLINKEKGNKEYDKFISDNALYSIHPKANGYVWNSFSFITNLIIDISVNTIDTPISPILNELLVEAIEIRYLIRSQKKLEQYLTKISGVSLRTIHIVIKDMEVDEKYLSRLFSHPLIKNIALPISFKKSLTLDVIHKDMSQGISFYDPEEKSLINLHITPSYELVSESKEYHTYFNRKLYISSSCQVKNAPESTEEFADIRLIDCKELKTIVQSIAFQKYWRVTKDNCDVCSDCEFRNICVDRRIPKQREERWYHEKECNYNPYINKWKGETGYVSLQTTGIISSAKTFRIDSDNVAYLNRILWEEI</sequence>
<comment type="caution">
    <text evidence="1">The sequence shown here is derived from an EMBL/GenBank/DDBJ whole genome shotgun (WGS) entry which is preliminary data.</text>
</comment>
<protein>
    <recommendedName>
        <fullName evidence="3">Grasp-with-spasm system SPASM domain peptide maturase</fullName>
    </recommendedName>
</protein>
<reference evidence="2" key="1">
    <citation type="journal article" date="2019" name="Int. J. Syst. Evol. Microbiol.">
        <title>The Global Catalogue of Microorganisms (GCM) 10K type strain sequencing project: providing services to taxonomists for standard genome sequencing and annotation.</title>
        <authorList>
            <consortium name="The Broad Institute Genomics Platform"/>
            <consortium name="The Broad Institute Genome Sequencing Center for Infectious Disease"/>
            <person name="Wu L."/>
            <person name="Ma J."/>
        </authorList>
    </citation>
    <scope>NUCLEOTIDE SEQUENCE [LARGE SCALE GENOMIC DNA]</scope>
    <source>
        <strain evidence="2">KCTC 42423</strain>
    </source>
</reference>
<accession>A0ABW5N832</accession>
<dbReference type="EMBL" id="JBHULX010000022">
    <property type="protein sequence ID" value="MFD2591707.1"/>
    <property type="molecule type" value="Genomic_DNA"/>
</dbReference>
<keyword evidence="2" id="KW-1185">Reference proteome</keyword>
<organism evidence="1 2">
    <name type="scientific">Aquimarina hainanensis</name>
    <dbReference type="NCBI Taxonomy" id="1578017"/>
    <lineage>
        <taxon>Bacteria</taxon>
        <taxon>Pseudomonadati</taxon>
        <taxon>Bacteroidota</taxon>
        <taxon>Flavobacteriia</taxon>
        <taxon>Flavobacteriales</taxon>
        <taxon>Flavobacteriaceae</taxon>
        <taxon>Aquimarina</taxon>
    </lineage>
</organism>